<proteinExistence type="predicted"/>
<dbReference type="EMBL" id="CP016622">
    <property type="protein sequence ID" value="ANZ30480.1"/>
    <property type="molecule type" value="Genomic_DNA"/>
</dbReference>
<dbReference type="AlphaFoldDB" id="A0AAN1D6X7"/>
<evidence type="ECO:0000313" key="1">
    <source>
        <dbReference type="EMBL" id="ANZ30480.1"/>
    </source>
</evidence>
<reference evidence="2" key="1">
    <citation type="journal article" date="2016" name="Genome Announc.">
        <title>Complete Genome Sequence of Geobacillus thermoglucosidasius NCIMB 11955, the Progenitor of a Bioethanol Production Strain.</title>
        <authorList>
            <person name="Sheng L."/>
            <person name="Zhang Y."/>
            <person name="Minton N.P."/>
        </authorList>
    </citation>
    <scope>NUCLEOTIDE SEQUENCE [LARGE SCALE GENOMIC DNA]</scope>
    <source>
        <strain evidence="2">NCIMB 11955</strain>
    </source>
</reference>
<dbReference type="GeneID" id="56925876"/>
<dbReference type="KEGG" id="ptl:AOT13_10425"/>
<keyword evidence="2" id="KW-1185">Reference proteome</keyword>
<name>A0AAN1D6X7_PARTM</name>
<organism evidence="1 2">
    <name type="scientific">Parageobacillus thermoglucosidasius</name>
    <name type="common">Geobacillus thermoglucosidasius</name>
    <dbReference type="NCBI Taxonomy" id="1426"/>
    <lineage>
        <taxon>Bacteria</taxon>
        <taxon>Bacillati</taxon>
        <taxon>Bacillota</taxon>
        <taxon>Bacilli</taxon>
        <taxon>Bacillales</taxon>
        <taxon>Anoxybacillaceae</taxon>
        <taxon>Parageobacillus</taxon>
    </lineage>
</organism>
<gene>
    <name evidence="1" type="ORF">BCV53_10440</name>
</gene>
<sequence length="76" mass="8276">MDYALPGLFLAEKPLQETAEEKDGQIERMPFECGCAGTKRFVREAISSMYSGGSGTKMGLPVIMLSGLPSHILILR</sequence>
<protein>
    <submittedName>
        <fullName evidence="1">Uncharacterized protein</fullName>
    </submittedName>
</protein>
<dbReference type="Proteomes" id="UP000093052">
    <property type="component" value="Chromosome"/>
</dbReference>
<evidence type="ECO:0000313" key="2">
    <source>
        <dbReference type="Proteomes" id="UP000093052"/>
    </source>
</evidence>
<accession>A0AAN1D6X7</accession>
<dbReference type="RefSeq" id="WP_042385094.1">
    <property type="nucleotide sequence ID" value="NZ_CP012712.1"/>
</dbReference>